<keyword evidence="5 10" id="KW-0067">ATP-binding</keyword>
<keyword evidence="8 10" id="KW-0131">Cell cycle</keyword>
<evidence type="ECO:0000256" key="6">
    <source>
        <dbReference type="ARBA" id="ARBA00022960"/>
    </source>
</evidence>
<dbReference type="SUPFAM" id="SSF53244">
    <property type="entry name" value="MurD-like peptide ligases, peptide-binding domain"/>
    <property type="match status" value="1"/>
</dbReference>
<evidence type="ECO:0000256" key="1">
    <source>
        <dbReference type="ARBA" id="ARBA00022490"/>
    </source>
</evidence>
<evidence type="ECO:0000256" key="10">
    <source>
        <dbReference type="HAMAP-Rule" id="MF_02019"/>
    </source>
</evidence>
<dbReference type="EC" id="6.3.2.10" evidence="10 11"/>
<keyword evidence="16" id="KW-1185">Reference proteome</keyword>
<evidence type="ECO:0000256" key="8">
    <source>
        <dbReference type="ARBA" id="ARBA00023306"/>
    </source>
</evidence>
<dbReference type="InterPro" id="IPR004101">
    <property type="entry name" value="Mur_ligase_C"/>
</dbReference>
<feature type="domain" description="Mur ligase N-terminal catalytic" evidence="12">
    <location>
        <begin position="26"/>
        <end position="96"/>
    </location>
</feature>
<dbReference type="GO" id="GO:0005524">
    <property type="term" value="F:ATP binding"/>
    <property type="evidence" value="ECO:0007669"/>
    <property type="project" value="UniProtKB-UniRule"/>
</dbReference>
<comment type="similarity">
    <text evidence="10">Belongs to the MurCDEF family. MurF subfamily.</text>
</comment>
<accession>A0A0D6EWP9</accession>
<dbReference type="EMBL" id="LN827929">
    <property type="protein sequence ID" value="CEZ20057.1"/>
    <property type="molecule type" value="Genomic_DNA"/>
</dbReference>
<dbReference type="GO" id="GO:0008766">
    <property type="term" value="F:UDP-N-acetylmuramoylalanyl-D-glutamyl-2,6-diaminopimelate-D-alanyl-D-alanine ligase activity"/>
    <property type="evidence" value="ECO:0007669"/>
    <property type="project" value="RHEA"/>
</dbReference>
<evidence type="ECO:0000256" key="5">
    <source>
        <dbReference type="ARBA" id="ARBA00022840"/>
    </source>
</evidence>
<sequence length="448" mass="49348">MQITLNKIKKIVSGKYYGDTSLLQKTIKNISINSKDIQKNDLFLGIKGEKFDGDNFAISAIKKGALVAVVSRDIKNLENKIIVKNGREALGKIAQYWKAQSRLPLIAITGSNGKTTTKEMIGSILSCHVNSKLKVLMSQGNFNNDIGLPLSLLNIKKTQKFAVVEMGMNHKGEIKYLSEIAKPDVAVITNIGEAHIEFFGSKEGIAKAKSEIFSGLKSNGIAVINREDDFYSLLKTAALRKKVITFGLTAKSDVYVKKTVQGISQIKTPKGILEIKVKLKGEHNLKNALAAIAASIALKIPFKAIKRGIESIKSVHGRLELKKGLHNCVLIDDTYNANPASMRAAIDVLANQDCEKILIIGDMGELGKKEVEYHKSIGAYIKKNKIQDVVGTGKLTKHLIDHCKGNAKWFEDKKALIRYVKTKIKKNSCVLIKGSRFMKMEEVVEALS</sequence>
<feature type="binding site" evidence="10">
    <location>
        <begin position="110"/>
        <end position="116"/>
    </location>
    <ligand>
        <name>ATP</name>
        <dbReference type="ChEBI" id="CHEBI:30616"/>
    </ligand>
</feature>
<dbReference type="Gene3D" id="3.40.1390.10">
    <property type="entry name" value="MurE/MurF, N-terminal domain"/>
    <property type="match status" value="1"/>
</dbReference>
<evidence type="ECO:0000259" key="12">
    <source>
        <dbReference type="Pfam" id="PF01225"/>
    </source>
</evidence>
<dbReference type="GO" id="GO:0009252">
    <property type="term" value="P:peptidoglycan biosynthetic process"/>
    <property type="evidence" value="ECO:0007669"/>
    <property type="project" value="UniProtKB-UniRule"/>
</dbReference>
<dbReference type="GO" id="GO:0051301">
    <property type="term" value="P:cell division"/>
    <property type="evidence" value="ECO:0007669"/>
    <property type="project" value="UniProtKB-KW"/>
</dbReference>
<dbReference type="RefSeq" id="WP_046488772.1">
    <property type="nucleotide sequence ID" value="NZ_LN827929.1"/>
</dbReference>
<dbReference type="PANTHER" id="PTHR43024:SF1">
    <property type="entry name" value="UDP-N-ACETYLMURAMOYL-TRIPEPTIDE--D-ALANYL-D-ALANINE LIGASE"/>
    <property type="match status" value="1"/>
</dbReference>
<dbReference type="GO" id="GO:0071555">
    <property type="term" value="P:cell wall organization"/>
    <property type="evidence" value="ECO:0007669"/>
    <property type="project" value="UniProtKB-KW"/>
</dbReference>
<comment type="catalytic activity">
    <reaction evidence="10 11">
        <text>D-alanyl-D-alanine + UDP-N-acetyl-alpha-D-muramoyl-L-alanyl-gamma-D-glutamyl-meso-2,6-diaminopimelate + ATP = UDP-N-acetyl-alpha-D-muramoyl-L-alanyl-gamma-D-glutamyl-meso-2,6-diaminopimeloyl-D-alanyl-D-alanine + ADP + phosphate + H(+)</text>
        <dbReference type="Rhea" id="RHEA:28374"/>
        <dbReference type="ChEBI" id="CHEBI:15378"/>
        <dbReference type="ChEBI" id="CHEBI:30616"/>
        <dbReference type="ChEBI" id="CHEBI:43474"/>
        <dbReference type="ChEBI" id="CHEBI:57822"/>
        <dbReference type="ChEBI" id="CHEBI:61386"/>
        <dbReference type="ChEBI" id="CHEBI:83905"/>
        <dbReference type="ChEBI" id="CHEBI:456216"/>
        <dbReference type="EC" id="6.3.2.10"/>
    </reaction>
</comment>
<protein>
    <recommendedName>
        <fullName evidence="10 11">UDP-N-acetylmuramoyl-tripeptide--D-alanyl-D-alanine ligase</fullName>
        <ecNumber evidence="10 11">6.3.2.10</ecNumber>
    </recommendedName>
    <alternativeName>
        <fullName evidence="10">D-alanyl-D-alanine-adding enzyme</fullName>
    </alternativeName>
</protein>
<reference evidence="16" key="1">
    <citation type="submission" date="2014-12" db="EMBL/GenBank/DDBJ databases">
        <authorList>
            <person name="Salcher M.M."/>
        </authorList>
    </citation>
    <scope>NUCLEOTIDE SEQUENCE [LARGE SCALE GENOMIC DNA]</scope>
    <source>
        <strain evidence="16">MMS-10A-171</strain>
    </source>
</reference>
<keyword evidence="6 10" id="KW-0133">Cell shape</keyword>
<dbReference type="InterPro" id="IPR051046">
    <property type="entry name" value="MurCDEF_CellWall_CoF430Synth"/>
</dbReference>
<organism evidence="15 16">
    <name type="scientific">Candidatus Methylopumilus planktonicus</name>
    <dbReference type="NCBI Taxonomy" id="1581557"/>
    <lineage>
        <taxon>Bacteria</taxon>
        <taxon>Pseudomonadati</taxon>
        <taxon>Pseudomonadota</taxon>
        <taxon>Betaproteobacteria</taxon>
        <taxon>Nitrosomonadales</taxon>
        <taxon>Methylophilaceae</taxon>
        <taxon>Candidatus Methylopumilus</taxon>
    </lineage>
</organism>
<keyword evidence="7 10" id="KW-0573">Peptidoglycan synthesis</keyword>
<dbReference type="UniPathway" id="UPA00219"/>
<dbReference type="HOGENOM" id="CLU_031507_4_0_4"/>
<keyword evidence="4 10" id="KW-0547">Nucleotide-binding</keyword>
<dbReference type="NCBIfam" id="TIGR01143">
    <property type="entry name" value="murF"/>
    <property type="match status" value="1"/>
</dbReference>
<dbReference type="InterPro" id="IPR000713">
    <property type="entry name" value="Mur_ligase_N"/>
</dbReference>
<comment type="subcellular location">
    <subcellularLocation>
        <location evidence="10 11">Cytoplasm</location>
    </subcellularLocation>
</comment>
<evidence type="ECO:0000256" key="9">
    <source>
        <dbReference type="ARBA" id="ARBA00023316"/>
    </source>
</evidence>
<dbReference type="OrthoDB" id="9801978at2"/>
<keyword evidence="1 10" id="KW-0963">Cytoplasm</keyword>
<feature type="domain" description="Mur ligase C-terminal" evidence="13">
    <location>
        <begin position="317"/>
        <end position="436"/>
    </location>
</feature>
<proteinExistence type="inferred from homology"/>
<dbReference type="Pfam" id="PF08245">
    <property type="entry name" value="Mur_ligase_M"/>
    <property type="match status" value="1"/>
</dbReference>
<evidence type="ECO:0000256" key="2">
    <source>
        <dbReference type="ARBA" id="ARBA00022598"/>
    </source>
</evidence>
<evidence type="ECO:0000256" key="4">
    <source>
        <dbReference type="ARBA" id="ARBA00022741"/>
    </source>
</evidence>
<feature type="domain" description="Mur ligase central" evidence="14">
    <location>
        <begin position="108"/>
        <end position="294"/>
    </location>
</feature>
<comment type="function">
    <text evidence="10 11">Involved in cell wall formation. Catalyzes the final step in the synthesis of UDP-N-acetylmuramoyl-pentapeptide, the precursor of murein.</text>
</comment>
<evidence type="ECO:0000256" key="3">
    <source>
        <dbReference type="ARBA" id="ARBA00022618"/>
    </source>
</evidence>
<dbReference type="STRING" id="1581557.BN1208_1176"/>
<dbReference type="Gene3D" id="3.40.1190.10">
    <property type="entry name" value="Mur-like, catalytic domain"/>
    <property type="match status" value="1"/>
</dbReference>
<dbReference type="Pfam" id="PF02875">
    <property type="entry name" value="Mur_ligase_C"/>
    <property type="match status" value="1"/>
</dbReference>
<dbReference type="GO" id="GO:0047480">
    <property type="term" value="F:UDP-N-acetylmuramoyl-tripeptide-D-alanyl-D-alanine ligase activity"/>
    <property type="evidence" value="ECO:0007669"/>
    <property type="project" value="UniProtKB-UniRule"/>
</dbReference>
<dbReference type="KEGG" id="mbat:BN1208_1176"/>
<dbReference type="InterPro" id="IPR035911">
    <property type="entry name" value="MurE/MurF_N"/>
</dbReference>
<evidence type="ECO:0000313" key="15">
    <source>
        <dbReference type="EMBL" id="CEZ20057.1"/>
    </source>
</evidence>
<dbReference type="InterPro" id="IPR005863">
    <property type="entry name" value="UDP-N-AcMur_synth"/>
</dbReference>
<keyword evidence="3 10" id="KW-0132">Cell division</keyword>
<dbReference type="GO" id="GO:0008360">
    <property type="term" value="P:regulation of cell shape"/>
    <property type="evidence" value="ECO:0007669"/>
    <property type="project" value="UniProtKB-KW"/>
</dbReference>
<keyword evidence="9 10" id="KW-0961">Cell wall biogenesis/degradation</keyword>
<dbReference type="InterPro" id="IPR036565">
    <property type="entry name" value="Mur-like_cat_sf"/>
</dbReference>
<dbReference type="InterPro" id="IPR013221">
    <property type="entry name" value="Mur_ligase_cen"/>
</dbReference>
<keyword evidence="2 10" id="KW-0436">Ligase</keyword>
<dbReference type="GO" id="GO:0005737">
    <property type="term" value="C:cytoplasm"/>
    <property type="evidence" value="ECO:0007669"/>
    <property type="project" value="UniProtKB-SubCell"/>
</dbReference>
<dbReference type="HAMAP" id="MF_02019">
    <property type="entry name" value="MurF"/>
    <property type="match status" value="1"/>
</dbReference>
<evidence type="ECO:0000256" key="11">
    <source>
        <dbReference type="RuleBase" id="RU004136"/>
    </source>
</evidence>
<dbReference type="SUPFAM" id="SSF63418">
    <property type="entry name" value="MurE/MurF N-terminal domain"/>
    <property type="match status" value="1"/>
</dbReference>
<gene>
    <name evidence="10" type="primary">murF</name>
    <name evidence="15" type="ORF">BN1208_1176</name>
</gene>
<dbReference type="SUPFAM" id="SSF53623">
    <property type="entry name" value="MurD-like peptide ligases, catalytic domain"/>
    <property type="match status" value="1"/>
</dbReference>
<evidence type="ECO:0000259" key="13">
    <source>
        <dbReference type="Pfam" id="PF02875"/>
    </source>
</evidence>
<dbReference type="PANTHER" id="PTHR43024">
    <property type="entry name" value="UDP-N-ACETYLMURAMOYL-TRIPEPTIDE--D-ALANYL-D-ALANINE LIGASE"/>
    <property type="match status" value="1"/>
</dbReference>
<dbReference type="Gene3D" id="3.90.190.20">
    <property type="entry name" value="Mur ligase, C-terminal domain"/>
    <property type="match status" value="1"/>
</dbReference>
<evidence type="ECO:0000256" key="7">
    <source>
        <dbReference type="ARBA" id="ARBA00022984"/>
    </source>
</evidence>
<evidence type="ECO:0000313" key="16">
    <source>
        <dbReference type="Proteomes" id="UP000064007"/>
    </source>
</evidence>
<dbReference type="AlphaFoldDB" id="A0A0D6EWP9"/>
<evidence type="ECO:0000259" key="14">
    <source>
        <dbReference type="Pfam" id="PF08245"/>
    </source>
</evidence>
<dbReference type="Proteomes" id="UP000064007">
    <property type="component" value="Chromosome 1"/>
</dbReference>
<comment type="pathway">
    <text evidence="10 11">Cell wall biogenesis; peptidoglycan biosynthesis.</text>
</comment>
<dbReference type="InterPro" id="IPR036615">
    <property type="entry name" value="Mur_ligase_C_dom_sf"/>
</dbReference>
<dbReference type="Pfam" id="PF01225">
    <property type="entry name" value="Mur_ligase"/>
    <property type="match status" value="1"/>
</dbReference>
<name>A0A0D6EWP9_9PROT</name>